<dbReference type="Proteomes" id="UP000087171">
    <property type="component" value="Chromosome Ca4"/>
</dbReference>
<evidence type="ECO:0000256" key="3">
    <source>
        <dbReference type="SAM" id="MobiDB-lite"/>
    </source>
</evidence>
<evidence type="ECO:0000256" key="4">
    <source>
        <dbReference type="SAM" id="Phobius"/>
    </source>
</evidence>
<dbReference type="GO" id="GO:0045010">
    <property type="term" value="P:actin nucleation"/>
    <property type="evidence" value="ECO:0007669"/>
    <property type="project" value="InterPro"/>
</dbReference>
<evidence type="ECO:0000313" key="7">
    <source>
        <dbReference type="Proteomes" id="UP000087171"/>
    </source>
</evidence>
<feature type="compositionally biased region" description="Low complexity" evidence="3">
    <location>
        <begin position="392"/>
        <end position="423"/>
    </location>
</feature>
<name>A0A1S2XY12_CICAR</name>
<dbReference type="InterPro" id="IPR027643">
    <property type="entry name" value="Formin-like_plant"/>
</dbReference>
<evidence type="ECO:0000256" key="1">
    <source>
        <dbReference type="ARBA" id="ARBA00025793"/>
    </source>
</evidence>
<accession>A0A1S2XY12</accession>
<comment type="similarity">
    <text evidence="1">Belongs to the formin-like family. Class-I subfamily.</text>
</comment>
<feature type="region of interest" description="Disordered" evidence="3">
    <location>
        <begin position="291"/>
        <end position="499"/>
    </location>
</feature>
<feature type="signal peptide" evidence="5">
    <location>
        <begin position="1"/>
        <end position="23"/>
    </location>
</feature>
<dbReference type="PANTHER" id="PTHR23213:SF177">
    <property type="entry name" value="FORMIN-LIKE PROTEIN 11"/>
    <property type="match status" value="1"/>
</dbReference>
<proteinExistence type="inferred from homology"/>
<dbReference type="SMART" id="SM00498">
    <property type="entry name" value="FH2"/>
    <property type="match status" value="1"/>
</dbReference>
<reference evidence="8" key="2">
    <citation type="submission" date="2025-08" db="UniProtKB">
        <authorList>
            <consortium name="RefSeq"/>
        </authorList>
    </citation>
    <scope>IDENTIFICATION</scope>
    <source>
        <tissue evidence="8">Etiolated seedlings</tissue>
    </source>
</reference>
<keyword evidence="5" id="KW-0732">Signal</keyword>
<gene>
    <name evidence="8" type="primary">LOC101498259</name>
</gene>
<dbReference type="STRING" id="3827.A0A1S2XY12"/>
<feature type="compositionally biased region" description="Polar residues" evidence="3">
    <location>
        <begin position="442"/>
        <end position="455"/>
    </location>
</feature>
<feature type="region of interest" description="Disordered" evidence="3">
    <location>
        <begin position="103"/>
        <end position="133"/>
    </location>
</feature>
<dbReference type="KEGG" id="cam:101498259"/>
<dbReference type="Gene3D" id="1.20.58.2220">
    <property type="entry name" value="Formin, FH2 domain"/>
    <property type="match status" value="1"/>
</dbReference>
<feature type="region of interest" description="Disordered" evidence="3">
    <location>
        <begin position="198"/>
        <end position="218"/>
    </location>
</feature>
<dbReference type="AlphaFoldDB" id="A0A1S2XY12"/>
<feature type="compositionally biased region" description="Polar residues" evidence="3">
    <location>
        <begin position="424"/>
        <end position="435"/>
    </location>
</feature>
<sequence length="910" mass="102392">MSCGFLTMIFIIIITLLIPLSSSQRTHILNVGGFINAARSFHVQSLQDMYFMKENNEQQENENQVEKISGLDENEVKQGFIVEKFRSLLGLRSFHKRVSSNLDSSEFLTPSPSPSPNIEAESPSPAPSPVMHLHPHFHHQRHHFYWKQTPKKLHHDDDRGRVKRILVAVFVSLGVAAFFGAFGLILFCRKLTNHKKKPKRTMPLCNNTKGGFQNSSNNNKVSSNQRLDLFYLESLGEDIEQHGCTLKKTSSENNGLDYDNIVINSSTKEIVSVHEEVELVKHENEDKIVDEDCCNSSDDESFHSFVDSQSNTRLSNGSLSDTHTLSPQDSFSLLPKDQFPNSPQNLISNTHSQQKHEDQEIEETFDQCPKTSSSPPLPPTPPPPPPTPPLQMPLFSLHSLTSSSRVSSHSPLSLTSSHTLSSPINSETFSGSNHQSPEKDSFSPSTPNQTKSPLTNKIPPPPCPPPPFPKGAKTPPPPPSQFPQFTPLGKDGSPLPKLKPLHWDKVRAAPNRTMVWDKLRSSSFEFDEEMIESLFGYNLQNSMKNEESKSKTPSPSKHVLEPKRLQNITILSKALNATAEQVCDALMQGKGLCLQQLEALVKMVPTKEEEAKLFNYKGDINELGSAEKFVREVLSVPFAFQRVQTMLFKETFDDEVVHLKNSFSMLEEACKELRSSRLFLKLLEAVLKTGNRMNVGTIRGGARAFKLDALLKLADVKGTDGKTNLLHFVVQEIVRSEGIRVSDSIMGKISTKSNNRNRTEEEKEEDYRKMGLELVSGLSTELYNVKKTATIDLDVLASSVSNLKEGMVRLQHLVEKELLEDEVSYNFVVNMKMFLQYGEGNLKELEGDEDRVLTRVKEITEYFHGDVSKEDNPLRIFVIVRDFMGMLDNVCKELRRSKTTRAPNPLAPFR</sequence>
<keyword evidence="4" id="KW-0812">Transmembrane</keyword>
<keyword evidence="4" id="KW-1133">Transmembrane helix</keyword>
<reference evidence="7" key="1">
    <citation type="journal article" date="2013" name="Nat. Biotechnol.">
        <title>Draft genome sequence of chickpea (Cicer arietinum) provides a resource for trait improvement.</title>
        <authorList>
            <person name="Varshney R.K."/>
            <person name="Song C."/>
            <person name="Saxena R.K."/>
            <person name="Azam S."/>
            <person name="Yu S."/>
            <person name="Sharpe A.G."/>
            <person name="Cannon S."/>
            <person name="Baek J."/>
            <person name="Rosen B.D."/>
            <person name="Tar'an B."/>
            <person name="Millan T."/>
            <person name="Zhang X."/>
            <person name="Ramsay L.D."/>
            <person name="Iwata A."/>
            <person name="Wang Y."/>
            <person name="Nelson W."/>
            <person name="Farmer A.D."/>
            <person name="Gaur P.M."/>
            <person name="Soderlund C."/>
            <person name="Penmetsa R.V."/>
            <person name="Xu C."/>
            <person name="Bharti A.K."/>
            <person name="He W."/>
            <person name="Winter P."/>
            <person name="Zhao S."/>
            <person name="Hane J.K."/>
            <person name="Carrasquilla-Garcia N."/>
            <person name="Condie J.A."/>
            <person name="Upadhyaya H.D."/>
            <person name="Luo M.C."/>
            <person name="Thudi M."/>
            <person name="Gowda C.L."/>
            <person name="Singh N.P."/>
            <person name="Lichtenzveig J."/>
            <person name="Gali K.K."/>
            <person name="Rubio J."/>
            <person name="Nadarajan N."/>
            <person name="Dolezel J."/>
            <person name="Bansal K.C."/>
            <person name="Xu X."/>
            <person name="Edwards D."/>
            <person name="Zhang G."/>
            <person name="Kahl G."/>
            <person name="Gil J."/>
            <person name="Singh K.B."/>
            <person name="Datta S.K."/>
            <person name="Jackson S.A."/>
            <person name="Wang J."/>
            <person name="Cook D.R."/>
        </authorList>
    </citation>
    <scope>NUCLEOTIDE SEQUENCE [LARGE SCALE GENOMIC DNA]</scope>
    <source>
        <strain evidence="7">cv. CDC Frontier</strain>
    </source>
</reference>
<evidence type="ECO:0000256" key="2">
    <source>
        <dbReference type="RuleBase" id="RU361260"/>
    </source>
</evidence>
<feature type="compositionally biased region" description="Polar residues" evidence="3">
    <location>
        <begin position="339"/>
        <end position="352"/>
    </location>
</feature>
<feature type="domain" description="FH2" evidence="6">
    <location>
        <begin position="488"/>
        <end position="910"/>
    </location>
</feature>
<feature type="transmembrane region" description="Helical" evidence="4">
    <location>
        <begin position="165"/>
        <end position="187"/>
    </location>
</feature>
<feature type="chain" id="PRO_5010255297" description="Formin-like protein" evidence="5">
    <location>
        <begin position="24"/>
        <end position="910"/>
    </location>
</feature>
<feature type="compositionally biased region" description="Polar residues" evidence="3">
    <location>
        <begin position="204"/>
        <end position="213"/>
    </location>
</feature>
<dbReference type="RefSeq" id="XP_004495712.1">
    <property type="nucleotide sequence ID" value="XM_004495655.3"/>
</dbReference>
<dbReference type="PROSITE" id="PS51444">
    <property type="entry name" value="FH2"/>
    <property type="match status" value="1"/>
</dbReference>
<dbReference type="eggNOG" id="KOG1922">
    <property type="taxonomic scope" value="Eukaryota"/>
</dbReference>
<evidence type="ECO:0000256" key="5">
    <source>
        <dbReference type="SAM" id="SignalP"/>
    </source>
</evidence>
<feature type="compositionally biased region" description="Polar residues" evidence="3">
    <location>
        <begin position="306"/>
        <end position="331"/>
    </location>
</feature>
<dbReference type="GeneID" id="101498259"/>
<evidence type="ECO:0000259" key="6">
    <source>
        <dbReference type="PROSITE" id="PS51444"/>
    </source>
</evidence>
<organism evidence="7 8">
    <name type="scientific">Cicer arietinum</name>
    <name type="common">Chickpea</name>
    <name type="synonym">Garbanzo</name>
    <dbReference type="NCBI Taxonomy" id="3827"/>
    <lineage>
        <taxon>Eukaryota</taxon>
        <taxon>Viridiplantae</taxon>
        <taxon>Streptophyta</taxon>
        <taxon>Embryophyta</taxon>
        <taxon>Tracheophyta</taxon>
        <taxon>Spermatophyta</taxon>
        <taxon>Magnoliopsida</taxon>
        <taxon>eudicotyledons</taxon>
        <taxon>Gunneridae</taxon>
        <taxon>Pentapetalae</taxon>
        <taxon>rosids</taxon>
        <taxon>fabids</taxon>
        <taxon>Fabales</taxon>
        <taxon>Fabaceae</taxon>
        <taxon>Papilionoideae</taxon>
        <taxon>50 kb inversion clade</taxon>
        <taxon>NPAAA clade</taxon>
        <taxon>Hologalegina</taxon>
        <taxon>IRL clade</taxon>
        <taxon>Cicereae</taxon>
        <taxon>Cicer</taxon>
    </lineage>
</organism>
<dbReference type="GO" id="GO:0051015">
    <property type="term" value="F:actin filament binding"/>
    <property type="evidence" value="ECO:0007669"/>
    <property type="project" value="InterPro"/>
</dbReference>
<keyword evidence="7" id="KW-1185">Reference proteome</keyword>
<feature type="compositionally biased region" description="Pro residues" evidence="3">
    <location>
        <begin position="458"/>
        <end position="481"/>
    </location>
</feature>
<protein>
    <recommendedName>
        <fullName evidence="2">Formin-like protein</fullName>
    </recommendedName>
</protein>
<feature type="compositionally biased region" description="Pro residues" evidence="3">
    <location>
        <begin position="375"/>
        <end position="391"/>
    </location>
</feature>
<dbReference type="SUPFAM" id="SSF101447">
    <property type="entry name" value="Formin homology 2 domain (FH2 domain)"/>
    <property type="match status" value="1"/>
</dbReference>
<keyword evidence="4" id="KW-0472">Membrane</keyword>
<dbReference type="Pfam" id="PF02181">
    <property type="entry name" value="FH2"/>
    <property type="match status" value="1"/>
</dbReference>
<dbReference type="PANTHER" id="PTHR23213">
    <property type="entry name" value="FORMIN-RELATED"/>
    <property type="match status" value="1"/>
</dbReference>
<dbReference type="OrthoDB" id="1668162at2759"/>
<evidence type="ECO:0000313" key="8">
    <source>
        <dbReference type="RefSeq" id="XP_004495712.1"/>
    </source>
</evidence>
<dbReference type="PaxDb" id="3827-XP_004495712.1"/>
<dbReference type="InterPro" id="IPR015425">
    <property type="entry name" value="FH2_Formin"/>
</dbReference>
<dbReference type="InterPro" id="IPR042201">
    <property type="entry name" value="FH2_Formin_sf"/>
</dbReference>